<dbReference type="RefSeq" id="WP_201674481.1">
    <property type="nucleotide sequence ID" value="NZ_JAEQNE010000002.1"/>
</dbReference>
<dbReference type="EMBL" id="JAEQNE010000002">
    <property type="protein sequence ID" value="MBL0391879.1"/>
    <property type="molecule type" value="Genomic_DNA"/>
</dbReference>
<protein>
    <submittedName>
        <fullName evidence="2">Hemerythrin domain-containing protein</fullName>
    </submittedName>
</protein>
<gene>
    <name evidence="2" type="ORF">JJ685_12135</name>
</gene>
<evidence type="ECO:0000259" key="1">
    <source>
        <dbReference type="Pfam" id="PF01814"/>
    </source>
</evidence>
<evidence type="ECO:0000313" key="2">
    <source>
        <dbReference type="EMBL" id="MBL0391879.1"/>
    </source>
</evidence>
<reference evidence="2 3" key="1">
    <citation type="journal article" date="2017" name="Int. J. Syst. Evol. Microbiol.">
        <title>Ramlibacter monticola sp. nov., isolated from forest soil.</title>
        <authorList>
            <person name="Chaudhary D.K."/>
            <person name="Kim J."/>
        </authorList>
    </citation>
    <scope>NUCLEOTIDE SEQUENCE [LARGE SCALE GENOMIC DNA]</scope>
    <source>
        <strain evidence="2 3">KACC 19175</strain>
    </source>
</reference>
<comment type="caution">
    <text evidence="2">The sequence shown here is derived from an EMBL/GenBank/DDBJ whole genome shotgun (WGS) entry which is preliminary data.</text>
</comment>
<dbReference type="InterPro" id="IPR012312">
    <property type="entry name" value="Hemerythrin-like"/>
</dbReference>
<dbReference type="Gene3D" id="1.20.120.520">
    <property type="entry name" value="nmb1532 protein domain like"/>
    <property type="match status" value="1"/>
</dbReference>
<keyword evidence="3" id="KW-1185">Reference proteome</keyword>
<proteinExistence type="predicted"/>
<dbReference type="AlphaFoldDB" id="A0A937CTS8"/>
<dbReference type="Pfam" id="PF01814">
    <property type="entry name" value="Hemerythrin"/>
    <property type="match status" value="1"/>
</dbReference>
<organism evidence="2 3">
    <name type="scientific">Ramlibacter monticola</name>
    <dbReference type="NCBI Taxonomy" id="1926872"/>
    <lineage>
        <taxon>Bacteria</taxon>
        <taxon>Pseudomonadati</taxon>
        <taxon>Pseudomonadota</taxon>
        <taxon>Betaproteobacteria</taxon>
        <taxon>Burkholderiales</taxon>
        <taxon>Comamonadaceae</taxon>
        <taxon>Ramlibacter</taxon>
    </lineage>
</organism>
<evidence type="ECO:0000313" key="3">
    <source>
        <dbReference type="Proteomes" id="UP000599109"/>
    </source>
</evidence>
<accession>A0A937CTS8</accession>
<dbReference type="Proteomes" id="UP000599109">
    <property type="component" value="Unassembled WGS sequence"/>
</dbReference>
<sequence>MDAEQGKKGAGMPPAVELHGPVNEFHGAHEHIIEGLHALENLPALAEALERARQLAHLTLTLFDRVVHEHHADEEQELFVHVQKSCTDIREGHRVQELVARLAADHRRIEKMWHRLRPAVALTAQGKPHGAPGFRQDIAALVEIYLEHAQLEEEVFLPLADAILTRDANHLAALDIALHLRHAPPTRGSYV</sequence>
<feature type="domain" description="Hemerythrin-like" evidence="1">
    <location>
        <begin position="21"/>
        <end position="160"/>
    </location>
</feature>
<name>A0A937CTS8_9BURK</name>